<feature type="compositionally biased region" description="Basic residues" evidence="1">
    <location>
        <begin position="22"/>
        <end position="32"/>
    </location>
</feature>
<dbReference type="PANTHER" id="PTHR13282:SF6">
    <property type="entry name" value="PROTEIN FAM32A"/>
    <property type="match status" value="1"/>
</dbReference>
<evidence type="ECO:0000313" key="2">
    <source>
        <dbReference type="EMBL" id="RKP26822.1"/>
    </source>
</evidence>
<proteinExistence type="predicted"/>
<sequence length="114" mass="13111">MSDYDLTIRSSLKLKGSSTGGIKKKSKKKKKERERERMAEALKQASIDSGETYQQEHDDGKTPAERRFEEVQRKREEERIKKAAAKSHKEKVAEFNEYLGNLSEHYDIPKVGPG</sequence>
<feature type="compositionally biased region" description="Basic and acidic residues" evidence="1">
    <location>
        <begin position="54"/>
        <end position="67"/>
    </location>
</feature>
<feature type="region of interest" description="Disordered" evidence="1">
    <location>
        <begin position="15"/>
        <end position="67"/>
    </location>
</feature>
<dbReference type="Pfam" id="PF08555">
    <property type="entry name" value="FAM32A"/>
    <property type="match status" value="1"/>
</dbReference>
<dbReference type="PANTHER" id="PTHR13282">
    <property type="entry name" value="PROTEIN FAM32A"/>
    <property type="match status" value="1"/>
</dbReference>
<dbReference type="InterPro" id="IPR013865">
    <property type="entry name" value="FAM32A"/>
</dbReference>
<name>A0A4P9Z445_9FUNG</name>
<gene>
    <name evidence="2" type="ORF">SYNPS1DRAFT_27499</name>
</gene>
<dbReference type="AlphaFoldDB" id="A0A4P9Z445"/>
<dbReference type="EMBL" id="KZ989327">
    <property type="protein sequence ID" value="RKP26822.1"/>
    <property type="molecule type" value="Genomic_DNA"/>
</dbReference>
<dbReference type="GO" id="GO:0005730">
    <property type="term" value="C:nucleolus"/>
    <property type="evidence" value="ECO:0007669"/>
    <property type="project" value="TreeGrafter"/>
</dbReference>
<accession>A0A4P9Z445</accession>
<organism evidence="2 3">
    <name type="scientific">Syncephalis pseudoplumigaleata</name>
    <dbReference type="NCBI Taxonomy" id="1712513"/>
    <lineage>
        <taxon>Eukaryota</taxon>
        <taxon>Fungi</taxon>
        <taxon>Fungi incertae sedis</taxon>
        <taxon>Zoopagomycota</taxon>
        <taxon>Zoopagomycotina</taxon>
        <taxon>Zoopagomycetes</taxon>
        <taxon>Zoopagales</taxon>
        <taxon>Piptocephalidaceae</taxon>
        <taxon>Syncephalis</taxon>
    </lineage>
</organism>
<protein>
    <recommendedName>
        <fullName evidence="4">DUF1754-domain-containing protein</fullName>
    </recommendedName>
</protein>
<keyword evidence="3" id="KW-1185">Reference proteome</keyword>
<evidence type="ECO:0000313" key="3">
    <source>
        <dbReference type="Proteomes" id="UP000278143"/>
    </source>
</evidence>
<evidence type="ECO:0008006" key="4">
    <source>
        <dbReference type="Google" id="ProtNLM"/>
    </source>
</evidence>
<dbReference type="Proteomes" id="UP000278143">
    <property type="component" value="Unassembled WGS sequence"/>
</dbReference>
<reference evidence="3" key="1">
    <citation type="journal article" date="2018" name="Nat. Microbiol.">
        <title>Leveraging single-cell genomics to expand the fungal tree of life.</title>
        <authorList>
            <person name="Ahrendt S.R."/>
            <person name="Quandt C.A."/>
            <person name="Ciobanu D."/>
            <person name="Clum A."/>
            <person name="Salamov A."/>
            <person name="Andreopoulos B."/>
            <person name="Cheng J.F."/>
            <person name="Woyke T."/>
            <person name="Pelin A."/>
            <person name="Henrissat B."/>
            <person name="Reynolds N.K."/>
            <person name="Benny G.L."/>
            <person name="Smith M.E."/>
            <person name="James T.Y."/>
            <person name="Grigoriev I.V."/>
        </authorList>
    </citation>
    <scope>NUCLEOTIDE SEQUENCE [LARGE SCALE GENOMIC DNA]</scope>
    <source>
        <strain evidence="3">Benny S71-1</strain>
    </source>
</reference>
<dbReference type="OrthoDB" id="205403at2759"/>
<evidence type="ECO:0000256" key="1">
    <source>
        <dbReference type="SAM" id="MobiDB-lite"/>
    </source>
</evidence>